<accession>A0A6A2WU44</accession>
<dbReference type="PANTHER" id="PTHR23068">
    <property type="entry name" value="DNA CYTOSINE-5- -METHYLTRANSFERASE 3-RELATED"/>
    <property type="match status" value="1"/>
</dbReference>
<evidence type="ECO:0008006" key="3">
    <source>
        <dbReference type="Google" id="ProtNLM"/>
    </source>
</evidence>
<dbReference type="PANTHER" id="PTHR23068:SF25">
    <property type="entry name" value="DNA (CYTOSINE-5)-METHYLTRANSFERASE DRM2"/>
    <property type="match status" value="1"/>
</dbReference>
<dbReference type="GO" id="GO:0003886">
    <property type="term" value="F:DNA (cytosine-5-)-methyltransferase activity"/>
    <property type="evidence" value="ECO:0007669"/>
    <property type="project" value="TreeGrafter"/>
</dbReference>
<dbReference type="EMBL" id="VEPZ02001641">
    <property type="protein sequence ID" value="KAE8664933.1"/>
    <property type="molecule type" value="Genomic_DNA"/>
</dbReference>
<gene>
    <name evidence="1" type="ORF">F3Y22_tig00112738pilonHSYRG01112</name>
</gene>
<organism evidence="1 2">
    <name type="scientific">Hibiscus syriacus</name>
    <name type="common">Rose of Sharon</name>
    <dbReference type="NCBI Taxonomy" id="106335"/>
    <lineage>
        <taxon>Eukaryota</taxon>
        <taxon>Viridiplantae</taxon>
        <taxon>Streptophyta</taxon>
        <taxon>Embryophyta</taxon>
        <taxon>Tracheophyta</taxon>
        <taxon>Spermatophyta</taxon>
        <taxon>Magnoliopsida</taxon>
        <taxon>eudicotyledons</taxon>
        <taxon>Gunneridae</taxon>
        <taxon>Pentapetalae</taxon>
        <taxon>rosids</taxon>
        <taxon>malvids</taxon>
        <taxon>Malvales</taxon>
        <taxon>Malvaceae</taxon>
        <taxon>Malvoideae</taxon>
        <taxon>Hibiscus</taxon>
    </lineage>
</organism>
<dbReference type="AlphaFoldDB" id="A0A6A2WU44"/>
<reference evidence="1" key="1">
    <citation type="submission" date="2019-09" db="EMBL/GenBank/DDBJ databases">
        <title>Draft genome information of white flower Hibiscus syriacus.</title>
        <authorList>
            <person name="Kim Y.-M."/>
        </authorList>
    </citation>
    <scope>NUCLEOTIDE SEQUENCE [LARGE SCALE GENOMIC DNA]</scope>
    <source>
        <strain evidence="1">YM2019G1</strain>
    </source>
</reference>
<dbReference type="GO" id="GO:0005634">
    <property type="term" value="C:nucleus"/>
    <property type="evidence" value="ECO:0007669"/>
    <property type="project" value="TreeGrafter"/>
</dbReference>
<proteinExistence type="predicted"/>
<name>A0A6A2WU44_HIBSY</name>
<dbReference type="Proteomes" id="UP000436088">
    <property type="component" value="Unassembled WGS sequence"/>
</dbReference>
<keyword evidence="2" id="KW-1185">Reference proteome</keyword>
<sequence>MIGSGVPTKSDQITQRTLLEDVIGSPYFYYEQIHLSNPMIGFGSHTKSDQITQRTLPKDAIGSPYSYYENVALAPVNVWTGISQYLFDVGPKFVDSKHFHAATLKRGSAKLTERIRKALEAYDDESPSSVQNDVEVVFYYLGIPLKTNVQELNDDRLEQLMSRFGGFNLVVGSIPCNNLNGSTKHHQDGIEDFCWFLFLQ</sequence>
<evidence type="ECO:0000313" key="2">
    <source>
        <dbReference type="Proteomes" id="UP000436088"/>
    </source>
</evidence>
<protein>
    <recommendedName>
        <fullName evidence="3">DNA (Cytosine-5)-methyltransferase DRM1/2</fullName>
    </recommendedName>
</protein>
<comment type="caution">
    <text evidence="1">The sequence shown here is derived from an EMBL/GenBank/DDBJ whole genome shotgun (WGS) entry which is preliminary data.</text>
</comment>
<dbReference type="InterPro" id="IPR050390">
    <property type="entry name" value="C5-Methyltransferase"/>
</dbReference>
<evidence type="ECO:0000313" key="1">
    <source>
        <dbReference type="EMBL" id="KAE8664933.1"/>
    </source>
</evidence>